<gene>
    <name evidence="9" type="ORF">ACJIZ3_023207</name>
</gene>
<comment type="function">
    <text evidence="1">Involved in auxin transport. Regulator of the auxin signaling pathway.</text>
</comment>
<comment type="similarity">
    <text evidence="3">Belongs to the BIG GRAIN 1 (BG1) plant protein family.</text>
</comment>
<evidence type="ECO:0000256" key="1">
    <source>
        <dbReference type="ARBA" id="ARBA00002281"/>
    </source>
</evidence>
<comment type="caution">
    <text evidence="9">The sequence shown here is derived from an EMBL/GenBank/DDBJ whole genome shotgun (WGS) entry which is preliminary data.</text>
</comment>
<keyword evidence="5" id="KW-1003">Cell membrane</keyword>
<feature type="region of interest" description="Disordered" evidence="8">
    <location>
        <begin position="1"/>
        <end position="22"/>
    </location>
</feature>
<evidence type="ECO:0000256" key="2">
    <source>
        <dbReference type="ARBA" id="ARBA00004236"/>
    </source>
</evidence>
<evidence type="ECO:0000313" key="10">
    <source>
        <dbReference type="Proteomes" id="UP001634393"/>
    </source>
</evidence>
<sequence length="314" mass="36117">MKKQTGSRAKSSIDNNNTEDEEMASFTKACLVEKWMEKEITAKLLSQSTKTQPPFLQENNLLFFNSTSISSNNSDTEFFNSNTKPNQIRTREINHQQEDSYLFDDYQNYQKNNTTNHNMIKSKSRALRIYTNLKKVKQPISPGGKLTSFFNSLFNINSKSKNVDKNKGSPKISSTCSSASSFSRSCLSKCSPKSNKIQRTVRFNPVSVIVDEDTTHCVNKNKYDHGCKKPPLPPNAMTELKLKKNRGVEESAQNVMKGYNRQRSMRFYNNKDDDDEDDVMSDSSSDLFELDNLDYRFCEELPVYETTTYFNRNL</sequence>
<evidence type="ECO:0008006" key="11">
    <source>
        <dbReference type="Google" id="ProtNLM"/>
    </source>
</evidence>
<dbReference type="InterPro" id="IPR039621">
    <property type="entry name" value="BG1-like"/>
</dbReference>
<dbReference type="PANTHER" id="PTHR33541">
    <property type="entry name" value="PROTEIN BIG GRAIN 1-LIKE A-RELATED"/>
    <property type="match status" value="1"/>
</dbReference>
<dbReference type="PANTHER" id="PTHR33541:SF12">
    <property type="entry name" value="PROTEIN BIG GRAIN 1-LIKE A"/>
    <property type="match status" value="1"/>
</dbReference>
<keyword evidence="6" id="KW-0472">Membrane</keyword>
<feature type="compositionally biased region" description="Polar residues" evidence="8">
    <location>
        <begin position="1"/>
        <end position="16"/>
    </location>
</feature>
<dbReference type="GO" id="GO:0009734">
    <property type="term" value="P:auxin-activated signaling pathway"/>
    <property type="evidence" value="ECO:0007669"/>
    <property type="project" value="UniProtKB-KW"/>
</dbReference>
<dbReference type="GO" id="GO:0005886">
    <property type="term" value="C:plasma membrane"/>
    <property type="evidence" value="ECO:0007669"/>
    <property type="project" value="UniProtKB-SubCell"/>
</dbReference>
<dbReference type="EMBL" id="JBJXBP010000003">
    <property type="protein sequence ID" value="KAL3838616.1"/>
    <property type="molecule type" value="Genomic_DNA"/>
</dbReference>
<evidence type="ECO:0000256" key="5">
    <source>
        <dbReference type="ARBA" id="ARBA00022475"/>
    </source>
</evidence>
<keyword evidence="4" id="KW-0813">Transport</keyword>
<dbReference type="AlphaFoldDB" id="A0ABD3TPQ8"/>
<protein>
    <recommendedName>
        <fullName evidence="11">Protein BIG GRAIN 1-like B</fullName>
    </recommendedName>
</protein>
<evidence type="ECO:0000256" key="7">
    <source>
        <dbReference type="ARBA" id="ARBA00023294"/>
    </source>
</evidence>
<dbReference type="Proteomes" id="UP001634393">
    <property type="component" value="Unassembled WGS sequence"/>
</dbReference>
<reference evidence="9 10" key="1">
    <citation type="submission" date="2024-12" db="EMBL/GenBank/DDBJ databases">
        <title>The unique morphological basis and parallel evolutionary history of personate flowers in Penstemon.</title>
        <authorList>
            <person name="Depatie T.H."/>
            <person name="Wessinger C.A."/>
        </authorList>
    </citation>
    <scope>NUCLEOTIDE SEQUENCE [LARGE SCALE GENOMIC DNA]</scope>
    <source>
        <strain evidence="9">WTNN_2</strain>
        <tissue evidence="9">Leaf</tissue>
    </source>
</reference>
<evidence type="ECO:0000256" key="4">
    <source>
        <dbReference type="ARBA" id="ARBA00022448"/>
    </source>
</evidence>
<organism evidence="9 10">
    <name type="scientific">Penstemon smallii</name>
    <dbReference type="NCBI Taxonomy" id="265156"/>
    <lineage>
        <taxon>Eukaryota</taxon>
        <taxon>Viridiplantae</taxon>
        <taxon>Streptophyta</taxon>
        <taxon>Embryophyta</taxon>
        <taxon>Tracheophyta</taxon>
        <taxon>Spermatophyta</taxon>
        <taxon>Magnoliopsida</taxon>
        <taxon>eudicotyledons</taxon>
        <taxon>Gunneridae</taxon>
        <taxon>Pentapetalae</taxon>
        <taxon>asterids</taxon>
        <taxon>lamiids</taxon>
        <taxon>Lamiales</taxon>
        <taxon>Plantaginaceae</taxon>
        <taxon>Cheloneae</taxon>
        <taxon>Penstemon</taxon>
    </lineage>
</organism>
<name>A0ABD3TPQ8_9LAMI</name>
<proteinExistence type="inferred from homology"/>
<evidence type="ECO:0000256" key="6">
    <source>
        <dbReference type="ARBA" id="ARBA00023136"/>
    </source>
</evidence>
<evidence type="ECO:0000313" key="9">
    <source>
        <dbReference type="EMBL" id="KAL3838616.1"/>
    </source>
</evidence>
<comment type="subcellular location">
    <subcellularLocation>
        <location evidence="2">Cell membrane</location>
    </subcellularLocation>
</comment>
<keyword evidence="10" id="KW-1185">Reference proteome</keyword>
<accession>A0ABD3TPQ8</accession>
<evidence type="ECO:0000256" key="8">
    <source>
        <dbReference type="SAM" id="MobiDB-lite"/>
    </source>
</evidence>
<keyword evidence="7" id="KW-0927">Auxin signaling pathway</keyword>
<evidence type="ECO:0000256" key="3">
    <source>
        <dbReference type="ARBA" id="ARBA00010067"/>
    </source>
</evidence>